<dbReference type="InterPro" id="IPR029062">
    <property type="entry name" value="Class_I_gatase-like"/>
</dbReference>
<dbReference type="GO" id="GO:0016829">
    <property type="term" value="F:lyase activity"/>
    <property type="evidence" value="ECO:0007669"/>
    <property type="project" value="UniProtKB-KW"/>
</dbReference>
<dbReference type="EC" id="4.3.2.10" evidence="10"/>
<dbReference type="EMBL" id="FPCA01000001">
    <property type="protein sequence ID" value="SFU45836.1"/>
    <property type="molecule type" value="Genomic_DNA"/>
</dbReference>
<dbReference type="Pfam" id="PF00117">
    <property type="entry name" value="GATase"/>
    <property type="match status" value="1"/>
</dbReference>
<evidence type="ECO:0000256" key="3">
    <source>
        <dbReference type="ARBA" id="ARBA00022605"/>
    </source>
</evidence>
<evidence type="ECO:0000256" key="6">
    <source>
        <dbReference type="ARBA" id="ARBA00023102"/>
    </source>
</evidence>
<dbReference type="InterPro" id="IPR010139">
    <property type="entry name" value="Imidazole-glycPsynth_HisH"/>
</dbReference>
<keyword evidence="13" id="KW-0808">Transferase</keyword>
<dbReference type="GO" id="GO:0000107">
    <property type="term" value="F:imidazoleglycerol-phosphate synthase activity"/>
    <property type="evidence" value="ECO:0007669"/>
    <property type="project" value="UniProtKB-UniRule"/>
</dbReference>
<dbReference type="GO" id="GO:0004359">
    <property type="term" value="F:glutaminase activity"/>
    <property type="evidence" value="ECO:0007669"/>
    <property type="project" value="UniProtKB-EC"/>
</dbReference>
<gene>
    <name evidence="10" type="primary">hisH</name>
    <name evidence="13" type="ORF">SAMN04487941_0894</name>
</gene>
<dbReference type="PANTHER" id="PTHR42701:SF1">
    <property type="entry name" value="IMIDAZOLE GLYCEROL PHOSPHATE SYNTHASE SUBUNIT HISH"/>
    <property type="match status" value="1"/>
</dbReference>
<keyword evidence="3 10" id="KW-0028">Amino-acid biosynthesis</keyword>
<keyword evidence="7 10" id="KW-0456">Lyase</keyword>
<dbReference type="PANTHER" id="PTHR42701">
    <property type="entry name" value="IMIDAZOLE GLYCEROL PHOSPHATE SYNTHASE SUBUNIT HISH"/>
    <property type="match status" value="1"/>
</dbReference>
<dbReference type="Proteomes" id="UP000182491">
    <property type="component" value="Unassembled WGS sequence"/>
</dbReference>
<keyword evidence="4 10" id="KW-0378">Hydrolase</keyword>
<dbReference type="PIRSF" id="PIRSF000495">
    <property type="entry name" value="Amidotransf_hisH"/>
    <property type="match status" value="1"/>
</dbReference>
<keyword evidence="10" id="KW-0963">Cytoplasm</keyword>
<dbReference type="SUPFAM" id="SSF52317">
    <property type="entry name" value="Class I glutamine amidotransferase-like"/>
    <property type="match status" value="1"/>
</dbReference>
<comment type="catalytic activity">
    <reaction evidence="8 10">
        <text>5-[(5-phospho-1-deoxy-D-ribulos-1-ylimino)methylamino]-1-(5-phospho-beta-D-ribosyl)imidazole-4-carboxamide + L-glutamine = D-erythro-1-(imidazol-4-yl)glycerol 3-phosphate + 5-amino-1-(5-phospho-beta-D-ribosyl)imidazole-4-carboxamide + L-glutamate + H(+)</text>
        <dbReference type="Rhea" id="RHEA:24793"/>
        <dbReference type="ChEBI" id="CHEBI:15378"/>
        <dbReference type="ChEBI" id="CHEBI:29985"/>
        <dbReference type="ChEBI" id="CHEBI:58278"/>
        <dbReference type="ChEBI" id="CHEBI:58359"/>
        <dbReference type="ChEBI" id="CHEBI:58475"/>
        <dbReference type="ChEBI" id="CHEBI:58525"/>
        <dbReference type="EC" id="4.3.2.10"/>
    </reaction>
</comment>
<dbReference type="GO" id="GO:0005737">
    <property type="term" value="C:cytoplasm"/>
    <property type="evidence" value="ECO:0007669"/>
    <property type="project" value="UniProtKB-SubCell"/>
</dbReference>
<proteinExistence type="inferred from homology"/>
<reference evidence="14" key="1">
    <citation type="submission" date="2016-10" db="EMBL/GenBank/DDBJ databases">
        <authorList>
            <person name="Varghese N."/>
        </authorList>
    </citation>
    <scope>NUCLEOTIDE SEQUENCE [LARGE SCALE GENOMIC DNA]</scope>
    <source>
        <strain evidence="14">DSM 18820</strain>
    </source>
</reference>
<evidence type="ECO:0000259" key="12">
    <source>
        <dbReference type="Pfam" id="PF00117"/>
    </source>
</evidence>
<keyword evidence="14" id="KW-1185">Reference proteome</keyword>
<dbReference type="OrthoDB" id="9807137at2"/>
<keyword evidence="5 10" id="KW-0315">Glutamine amidotransferase</keyword>
<feature type="active site" evidence="10 11">
    <location>
        <position position="185"/>
    </location>
</feature>
<dbReference type="AlphaFoldDB" id="A0A1I7GC56"/>
<comment type="function">
    <text evidence="10">IGPS catalyzes the conversion of PRFAR and glutamine to IGP, AICAR and glutamate. The HisH subunit catalyzes the hydrolysis of glutamine to glutamate and ammonia as part of the synthesis of IGP and AICAR. The resulting ammonia molecule is channeled to the active site of HisF.</text>
</comment>
<feature type="active site" description="Nucleophile" evidence="10 11">
    <location>
        <position position="80"/>
    </location>
</feature>
<dbReference type="CDD" id="cd01748">
    <property type="entry name" value="GATase1_IGP_Synthase"/>
    <property type="match status" value="1"/>
</dbReference>
<dbReference type="EC" id="3.5.1.2" evidence="10"/>
<protein>
    <recommendedName>
        <fullName evidence="10">Imidazole glycerol phosphate synthase subunit HisH</fullName>
        <ecNumber evidence="10">4.3.2.10</ecNumber>
    </recommendedName>
    <alternativeName>
        <fullName evidence="10">IGP synthase glutaminase subunit</fullName>
        <ecNumber evidence="10">3.5.1.2</ecNumber>
    </alternativeName>
    <alternativeName>
        <fullName evidence="10">IGP synthase subunit HisH</fullName>
    </alternativeName>
    <alternativeName>
        <fullName evidence="10">ImGP synthase subunit HisH</fullName>
        <shortName evidence="10">IGPS subunit HisH</shortName>
    </alternativeName>
</protein>
<keyword evidence="6 10" id="KW-0368">Histidine biosynthesis</keyword>
<evidence type="ECO:0000256" key="11">
    <source>
        <dbReference type="PIRSR" id="PIRSR000495-1"/>
    </source>
</evidence>
<evidence type="ECO:0000256" key="2">
    <source>
        <dbReference type="ARBA" id="ARBA00011152"/>
    </source>
</evidence>
<evidence type="ECO:0000256" key="4">
    <source>
        <dbReference type="ARBA" id="ARBA00022801"/>
    </source>
</evidence>
<dbReference type="HAMAP" id="MF_00278">
    <property type="entry name" value="HisH"/>
    <property type="match status" value="1"/>
</dbReference>
<name>A0A1I7GC56_9BACT</name>
<evidence type="ECO:0000256" key="8">
    <source>
        <dbReference type="ARBA" id="ARBA00047838"/>
    </source>
</evidence>
<sequence>MIAIIEYGVGNLNSVRNMFKKIGYNASITSNPEEILKADKILLPGVGAFDNGMTKLNDSGLLPVLKQKALQEKVPVLGICLGMQMLTNGSEEGTLPGLGWIDADTLKFRFTDSSIKVPHMGWNYIALKKETPLFKDMDRTTSRFYFVHSFHVKCNNSSNSLAETTYGTTFSSAIMNDNLFGTQFHPEKSHKYGMQLLTNFAKL</sequence>
<evidence type="ECO:0000256" key="10">
    <source>
        <dbReference type="HAMAP-Rule" id="MF_00278"/>
    </source>
</evidence>
<evidence type="ECO:0000256" key="1">
    <source>
        <dbReference type="ARBA" id="ARBA00005091"/>
    </source>
</evidence>
<dbReference type="UniPathway" id="UPA00031">
    <property type="reaction ID" value="UER00010"/>
</dbReference>
<dbReference type="STRING" id="388950.GCA_001611675_04031"/>
<comment type="pathway">
    <text evidence="1 10">Amino-acid biosynthesis; L-histidine biosynthesis; L-histidine from 5-phospho-alpha-D-ribose 1-diphosphate: step 5/9.</text>
</comment>
<feature type="domain" description="Glutamine amidotransferase" evidence="12">
    <location>
        <begin position="4"/>
        <end position="200"/>
    </location>
</feature>
<comment type="catalytic activity">
    <reaction evidence="9 10">
        <text>L-glutamine + H2O = L-glutamate + NH4(+)</text>
        <dbReference type="Rhea" id="RHEA:15889"/>
        <dbReference type="ChEBI" id="CHEBI:15377"/>
        <dbReference type="ChEBI" id="CHEBI:28938"/>
        <dbReference type="ChEBI" id="CHEBI:29985"/>
        <dbReference type="ChEBI" id="CHEBI:58359"/>
        <dbReference type="EC" id="3.5.1.2"/>
    </reaction>
</comment>
<accession>A0A1I7GC56</accession>
<dbReference type="RefSeq" id="WP_068839836.1">
    <property type="nucleotide sequence ID" value="NZ_BMXC01000001.1"/>
</dbReference>
<comment type="subcellular location">
    <subcellularLocation>
        <location evidence="10">Cytoplasm</location>
    </subcellularLocation>
</comment>
<evidence type="ECO:0000313" key="14">
    <source>
        <dbReference type="Proteomes" id="UP000182491"/>
    </source>
</evidence>
<evidence type="ECO:0000256" key="7">
    <source>
        <dbReference type="ARBA" id="ARBA00023239"/>
    </source>
</evidence>
<dbReference type="Gene3D" id="3.40.50.880">
    <property type="match status" value="1"/>
</dbReference>
<dbReference type="NCBIfam" id="TIGR01855">
    <property type="entry name" value="IMP_synth_hisH"/>
    <property type="match status" value="1"/>
</dbReference>
<organism evidence="13 14">
    <name type="scientific">Pontibacter akesuensis</name>
    <dbReference type="NCBI Taxonomy" id="388950"/>
    <lineage>
        <taxon>Bacteria</taxon>
        <taxon>Pseudomonadati</taxon>
        <taxon>Bacteroidota</taxon>
        <taxon>Cytophagia</taxon>
        <taxon>Cytophagales</taxon>
        <taxon>Hymenobacteraceae</taxon>
        <taxon>Pontibacter</taxon>
    </lineage>
</organism>
<comment type="subunit">
    <text evidence="2 10">Heterodimer of HisH and HisF.</text>
</comment>
<evidence type="ECO:0000256" key="9">
    <source>
        <dbReference type="ARBA" id="ARBA00049534"/>
    </source>
</evidence>
<evidence type="ECO:0000313" key="13">
    <source>
        <dbReference type="EMBL" id="SFU45836.1"/>
    </source>
</evidence>
<evidence type="ECO:0000256" key="5">
    <source>
        <dbReference type="ARBA" id="ARBA00022962"/>
    </source>
</evidence>
<dbReference type="InterPro" id="IPR017926">
    <property type="entry name" value="GATASE"/>
</dbReference>
<feature type="active site" evidence="10 11">
    <location>
        <position position="187"/>
    </location>
</feature>
<dbReference type="GO" id="GO:0000105">
    <property type="term" value="P:L-histidine biosynthetic process"/>
    <property type="evidence" value="ECO:0007669"/>
    <property type="project" value="UniProtKB-UniRule"/>
</dbReference>
<dbReference type="PROSITE" id="PS51273">
    <property type="entry name" value="GATASE_TYPE_1"/>
    <property type="match status" value="1"/>
</dbReference>